<organism evidence="1 2">
    <name type="scientific">Holothuria leucospilota</name>
    <name type="common">Black long sea cucumber</name>
    <name type="synonym">Mertensiothuria leucospilota</name>
    <dbReference type="NCBI Taxonomy" id="206669"/>
    <lineage>
        <taxon>Eukaryota</taxon>
        <taxon>Metazoa</taxon>
        <taxon>Echinodermata</taxon>
        <taxon>Eleutherozoa</taxon>
        <taxon>Echinozoa</taxon>
        <taxon>Holothuroidea</taxon>
        <taxon>Aspidochirotacea</taxon>
        <taxon>Aspidochirotida</taxon>
        <taxon>Holothuriidae</taxon>
        <taxon>Holothuria</taxon>
    </lineage>
</organism>
<sequence length="88" mass="10071">MDRQQRLLYVSGLSLDQQLEEDFGNKLHLESISGQVGQPLAGVPEEGEENGERKVLFASNKAWRRKSENTRHAGFRGLRQVGSLTWFW</sequence>
<reference evidence="1" key="1">
    <citation type="submission" date="2021-10" db="EMBL/GenBank/DDBJ databases">
        <title>Tropical sea cucumber genome reveals ecological adaptation and Cuvierian tubules defense mechanism.</title>
        <authorList>
            <person name="Chen T."/>
        </authorList>
    </citation>
    <scope>NUCLEOTIDE SEQUENCE</scope>
    <source>
        <strain evidence="1">Nanhai2018</strain>
        <tissue evidence="1">Muscle</tissue>
    </source>
</reference>
<comment type="caution">
    <text evidence="1">The sequence shown here is derived from an EMBL/GenBank/DDBJ whole genome shotgun (WGS) entry which is preliminary data.</text>
</comment>
<dbReference type="AlphaFoldDB" id="A0A9Q0YHX4"/>
<dbReference type="Proteomes" id="UP001152320">
    <property type="component" value="Chromosome 21"/>
</dbReference>
<dbReference type="EMBL" id="JAIZAY010000021">
    <property type="protein sequence ID" value="KAJ8021675.1"/>
    <property type="molecule type" value="Genomic_DNA"/>
</dbReference>
<accession>A0A9Q0YHX4</accession>
<protein>
    <submittedName>
        <fullName evidence="1">Uncharacterized protein</fullName>
    </submittedName>
</protein>
<gene>
    <name evidence="1" type="ORF">HOLleu_38947</name>
</gene>
<evidence type="ECO:0000313" key="2">
    <source>
        <dbReference type="Proteomes" id="UP001152320"/>
    </source>
</evidence>
<evidence type="ECO:0000313" key="1">
    <source>
        <dbReference type="EMBL" id="KAJ8021675.1"/>
    </source>
</evidence>
<keyword evidence="2" id="KW-1185">Reference proteome</keyword>
<name>A0A9Q0YHX4_HOLLE</name>
<proteinExistence type="predicted"/>